<protein>
    <submittedName>
        <fullName evidence="1">Uncharacterized protein</fullName>
    </submittedName>
</protein>
<organism evidence="1 2">
    <name type="scientific">Tanacetum coccineum</name>
    <dbReference type="NCBI Taxonomy" id="301880"/>
    <lineage>
        <taxon>Eukaryota</taxon>
        <taxon>Viridiplantae</taxon>
        <taxon>Streptophyta</taxon>
        <taxon>Embryophyta</taxon>
        <taxon>Tracheophyta</taxon>
        <taxon>Spermatophyta</taxon>
        <taxon>Magnoliopsida</taxon>
        <taxon>eudicotyledons</taxon>
        <taxon>Gunneridae</taxon>
        <taxon>Pentapetalae</taxon>
        <taxon>asterids</taxon>
        <taxon>campanulids</taxon>
        <taxon>Asterales</taxon>
        <taxon>Asteraceae</taxon>
        <taxon>Asteroideae</taxon>
        <taxon>Anthemideae</taxon>
        <taxon>Anthemidinae</taxon>
        <taxon>Tanacetum</taxon>
    </lineage>
</organism>
<sequence length="265" mass="30520">MAERPNLDEDKGGKLIDPTRFRGMDADYQDVMTHGEVPLAGSIFALDIGLFSGHQKAGKSTDISIRKLEYMLLSGCCAQILCEEKLLSFISWRQKYNWLTFLRSITERALRHTTPHCLELTNVTRDSDRIYRMRSNGHTVADSIGERSKRPTTYKFKTDCSIIPVWKSVVSWSWMKVILWNAEKEYVVHQGAVFLHVIIDPHGIRGYVTDQIVYRLILVSEVIKKVFHSKLPHILRNQCSSSNSKSYNDLEKTTSSKLFKDSNRY</sequence>
<reference evidence="1" key="2">
    <citation type="submission" date="2022-01" db="EMBL/GenBank/DDBJ databases">
        <authorList>
            <person name="Yamashiro T."/>
            <person name="Shiraishi A."/>
            <person name="Satake H."/>
            <person name="Nakayama K."/>
        </authorList>
    </citation>
    <scope>NUCLEOTIDE SEQUENCE</scope>
</reference>
<reference evidence="1" key="1">
    <citation type="journal article" date="2022" name="Int. J. Mol. Sci.">
        <title>Draft Genome of Tanacetum Coccineum: Genomic Comparison of Closely Related Tanacetum-Family Plants.</title>
        <authorList>
            <person name="Yamashiro T."/>
            <person name="Shiraishi A."/>
            <person name="Nakayama K."/>
            <person name="Satake H."/>
        </authorList>
    </citation>
    <scope>NUCLEOTIDE SEQUENCE</scope>
</reference>
<evidence type="ECO:0000313" key="1">
    <source>
        <dbReference type="EMBL" id="GJS79101.1"/>
    </source>
</evidence>
<dbReference type="Proteomes" id="UP001151760">
    <property type="component" value="Unassembled WGS sequence"/>
</dbReference>
<dbReference type="EMBL" id="BQNB010010573">
    <property type="protein sequence ID" value="GJS79101.1"/>
    <property type="molecule type" value="Genomic_DNA"/>
</dbReference>
<evidence type="ECO:0000313" key="2">
    <source>
        <dbReference type="Proteomes" id="UP001151760"/>
    </source>
</evidence>
<accession>A0ABQ4YNR2</accession>
<gene>
    <name evidence="1" type="ORF">Tco_0728982</name>
</gene>
<name>A0ABQ4YNR2_9ASTR</name>
<comment type="caution">
    <text evidence="1">The sequence shown here is derived from an EMBL/GenBank/DDBJ whole genome shotgun (WGS) entry which is preliminary data.</text>
</comment>
<proteinExistence type="predicted"/>
<keyword evidence="2" id="KW-1185">Reference proteome</keyword>